<evidence type="ECO:0000256" key="1">
    <source>
        <dbReference type="SAM" id="MobiDB-lite"/>
    </source>
</evidence>
<accession>A0ABU0G6H4</accession>
<dbReference type="RefSeq" id="WP_166599532.1">
    <property type="nucleotide sequence ID" value="NZ_JAUSUW010000005.1"/>
</dbReference>
<protein>
    <recommendedName>
        <fullName evidence="4">Ribosomal protein L2</fullName>
    </recommendedName>
</protein>
<feature type="region of interest" description="Disordered" evidence="1">
    <location>
        <begin position="1"/>
        <end position="21"/>
    </location>
</feature>
<dbReference type="EMBL" id="JAUSUW010000005">
    <property type="protein sequence ID" value="MDQ0420946.1"/>
    <property type="molecule type" value="Genomic_DNA"/>
</dbReference>
<organism evidence="2 3">
    <name type="scientific">Peteryoungia aggregata LMG 23059</name>
    <dbReference type="NCBI Taxonomy" id="1368425"/>
    <lineage>
        <taxon>Bacteria</taxon>
        <taxon>Pseudomonadati</taxon>
        <taxon>Pseudomonadota</taxon>
        <taxon>Alphaproteobacteria</taxon>
        <taxon>Hyphomicrobiales</taxon>
        <taxon>Rhizobiaceae</taxon>
        <taxon>Peteryoungia</taxon>
    </lineage>
</organism>
<evidence type="ECO:0000313" key="2">
    <source>
        <dbReference type="EMBL" id="MDQ0420946.1"/>
    </source>
</evidence>
<feature type="region of interest" description="Disordered" evidence="1">
    <location>
        <begin position="51"/>
        <end position="83"/>
    </location>
</feature>
<evidence type="ECO:0000313" key="3">
    <source>
        <dbReference type="Proteomes" id="UP001238496"/>
    </source>
</evidence>
<gene>
    <name evidence="2" type="ORF">J2045_001973</name>
</gene>
<dbReference type="Proteomes" id="UP001238496">
    <property type="component" value="Unassembled WGS sequence"/>
</dbReference>
<sequence length="83" mass="9286">MTSATVNGTRHPRPQQKNFVPEWRENPSILPVFDGRVTILHRTVKKLGTTAADRGLTGGRGKGAMRRSDMSFSSISHQRNRNL</sequence>
<comment type="caution">
    <text evidence="2">The sequence shown here is derived from an EMBL/GenBank/DDBJ whole genome shotgun (WGS) entry which is preliminary data.</text>
</comment>
<name>A0ABU0G6H4_9HYPH</name>
<evidence type="ECO:0008006" key="4">
    <source>
        <dbReference type="Google" id="ProtNLM"/>
    </source>
</evidence>
<reference evidence="2 3" key="1">
    <citation type="submission" date="2023-07" db="EMBL/GenBank/DDBJ databases">
        <title>Genomic Encyclopedia of Type Strains, Phase IV (KMG-IV): sequencing the most valuable type-strain genomes for metagenomic binning, comparative biology and taxonomic classification.</title>
        <authorList>
            <person name="Goeker M."/>
        </authorList>
    </citation>
    <scope>NUCLEOTIDE SEQUENCE [LARGE SCALE GENOMIC DNA]</scope>
    <source>
        <strain evidence="2 3">DSM 1111</strain>
    </source>
</reference>
<keyword evidence="3" id="KW-1185">Reference proteome</keyword>
<proteinExistence type="predicted"/>